<feature type="compositionally biased region" description="Polar residues" evidence="1">
    <location>
        <begin position="289"/>
        <end position="300"/>
    </location>
</feature>
<evidence type="ECO:0000256" key="1">
    <source>
        <dbReference type="SAM" id="MobiDB-lite"/>
    </source>
</evidence>
<name>A0A4U0U2K5_9PEZI</name>
<evidence type="ECO:0008006" key="4">
    <source>
        <dbReference type="Google" id="ProtNLM"/>
    </source>
</evidence>
<feature type="compositionally biased region" description="Polar residues" evidence="1">
    <location>
        <begin position="363"/>
        <end position="376"/>
    </location>
</feature>
<dbReference type="EMBL" id="NAJL01000016">
    <property type="protein sequence ID" value="TKA28994.1"/>
    <property type="molecule type" value="Genomic_DNA"/>
</dbReference>
<feature type="region of interest" description="Disordered" evidence="1">
    <location>
        <begin position="426"/>
        <end position="469"/>
    </location>
</feature>
<evidence type="ECO:0000313" key="2">
    <source>
        <dbReference type="EMBL" id="TKA28994.1"/>
    </source>
</evidence>
<feature type="compositionally biased region" description="Polar residues" evidence="1">
    <location>
        <begin position="1"/>
        <end position="27"/>
    </location>
</feature>
<feature type="compositionally biased region" description="Basic residues" evidence="1">
    <location>
        <begin position="31"/>
        <end position="40"/>
    </location>
</feature>
<organism evidence="2 3">
    <name type="scientific">Salinomyces thailandicus</name>
    <dbReference type="NCBI Taxonomy" id="706561"/>
    <lineage>
        <taxon>Eukaryota</taxon>
        <taxon>Fungi</taxon>
        <taxon>Dikarya</taxon>
        <taxon>Ascomycota</taxon>
        <taxon>Pezizomycotina</taxon>
        <taxon>Dothideomycetes</taxon>
        <taxon>Dothideomycetidae</taxon>
        <taxon>Mycosphaerellales</taxon>
        <taxon>Teratosphaeriaceae</taxon>
        <taxon>Salinomyces</taxon>
    </lineage>
</organism>
<dbReference type="OrthoDB" id="2142961at2759"/>
<feature type="compositionally biased region" description="Polar residues" evidence="1">
    <location>
        <begin position="83"/>
        <end position="92"/>
    </location>
</feature>
<comment type="caution">
    <text evidence="2">The sequence shown here is derived from an EMBL/GenBank/DDBJ whole genome shotgun (WGS) entry which is preliminary data.</text>
</comment>
<feature type="compositionally biased region" description="Polar residues" evidence="1">
    <location>
        <begin position="426"/>
        <end position="437"/>
    </location>
</feature>
<feature type="compositionally biased region" description="Basic and acidic residues" evidence="1">
    <location>
        <begin position="152"/>
        <end position="164"/>
    </location>
</feature>
<feature type="region of interest" description="Disordered" evidence="1">
    <location>
        <begin position="1"/>
        <end position="176"/>
    </location>
</feature>
<sequence>MAEVTGASQPPDSNAADQGKNQRTSSAAHGPQRRNNRNRRNQPQFLPQVDGTVSDNVTNPTASPRSKKQTKPKQSVAPIIHEQNASMGNANGQKPRPVSMGGPLLPATPAKEQAYAGPTFHASPAPSSLPVPKFFSKSVPNVAGQPSLQSRLDSEKAEVKKEESSPESDVVAPVSRDALHSPLDLFFLADKAEKQKTRSGSDLLSPQKAARQSLATGPRNPFQHSGRSVFLKELDGDSEEMPSPKTVPPGSRPPLNDRARSSPGTVPQSPKEEQDREAYTRSLKDLLFNNVNGTAQNTTPPQQPHAPLGAQAPSTPSPFNRPVSGSGALAPSSEQQQQQNHYALHYGNRNLSPLFKAARETPMRSSGLRQELQNGRPTPPDLQQPPQQQAQHSDANSFSRDYLNQHIRSNHTGSLPQLSSVHGINADGFSNSMSGPSASPDVKHGVQAVGPVGDASPRTSGNKDIRSMEDDLRRMLKLNVLG</sequence>
<feature type="compositionally biased region" description="Polar residues" evidence="1">
    <location>
        <begin position="51"/>
        <end position="64"/>
    </location>
</feature>
<protein>
    <recommendedName>
        <fullName evidence="4">Proteophosphoglycan 5</fullName>
    </recommendedName>
</protein>
<keyword evidence="3" id="KW-1185">Reference proteome</keyword>
<feature type="compositionally biased region" description="Basic and acidic residues" evidence="1">
    <location>
        <begin position="270"/>
        <end position="284"/>
    </location>
</feature>
<dbReference type="InterPro" id="IPR028322">
    <property type="entry name" value="PNRC-like_rgn"/>
</dbReference>
<accession>A0A4U0U2K5</accession>
<gene>
    <name evidence="2" type="ORF">B0A50_03406</name>
</gene>
<dbReference type="GO" id="GO:0016071">
    <property type="term" value="P:mRNA metabolic process"/>
    <property type="evidence" value="ECO:0007669"/>
    <property type="project" value="UniProtKB-ARBA"/>
</dbReference>
<feature type="region of interest" description="Disordered" evidence="1">
    <location>
        <begin position="194"/>
        <end position="339"/>
    </location>
</feature>
<proteinExistence type="predicted"/>
<feature type="region of interest" description="Disordered" evidence="1">
    <location>
        <begin position="360"/>
        <end position="396"/>
    </location>
</feature>
<reference evidence="2 3" key="1">
    <citation type="submission" date="2017-03" db="EMBL/GenBank/DDBJ databases">
        <title>Genomes of endolithic fungi from Antarctica.</title>
        <authorList>
            <person name="Coleine C."/>
            <person name="Masonjones S."/>
            <person name="Stajich J.E."/>
        </authorList>
    </citation>
    <scope>NUCLEOTIDE SEQUENCE [LARGE SCALE GENOMIC DNA]</scope>
    <source>
        <strain evidence="2 3">CCFEE 6315</strain>
    </source>
</reference>
<dbReference type="Proteomes" id="UP000308549">
    <property type="component" value="Unassembled WGS sequence"/>
</dbReference>
<dbReference type="Pfam" id="PF15365">
    <property type="entry name" value="PNRC"/>
    <property type="match status" value="1"/>
</dbReference>
<dbReference type="AlphaFoldDB" id="A0A4U0U2K5"/>
<evidence type="ECO:0000313" key="3">
    <source>
        <dbReference type="Proteomes" id="UP000308549"/>
    </source>
</evidence>